<dbReference type="InterPro" id="IPR006963">
    <property type="entry name" value="Mopterin_OxRdtase_4Fe-4S_dom"/>
</dbReference>
<evidence type="ECO:0000256" key="2">
    <source>
        <dbReference type="ARBA" id="ARBA00022723"/>
    </source>
</evidence>
<name>A0A1Y1SDN4_9GAMM</name>
<keyword evidence="3" id="KW-0408">Iron</keyword>
<comment type="caution">
    <text evidence="6">The sequence shown here is derived from an EMBL/GenBank/DDBJ whole genome shotgun (WGS) entry which is preliminary data.</text>
</comment>
<dbReference type="Proteomes" id="UP000192342">
    <property type="component" value="Unassembled WGS sequence"/>
</dbReference>
<protein>
    <submittedName>
        <fullName evidence="6">Molybdopterin oxidoreductase</fullName>
    </submittedName>
</protein>
<dbReference type="RefSeq" id="WP_083561306.1">
    <property type="nucleotide sequence ID" value="NZ_AQQV01000002.1"/>
</dbReference>
<gene>
    <name evidence="6" type="ORF">ATO7_08707</name>
</gene>
<dbReference type="Gene3D" id="3.40.228.10">
    <property type="entry name" value="Dimethylsulfoxide Reductase, domain 2"/>
    <property type="match status" value="1"/>
</dbReference>
<dbReference type="Pfam" id="PF01568">
    <property type="entry name" value="Molydop_binding"/>
    <property type="match status" value="1"/>
</dbReference>
<proteinExistence type="inferred from homology"/>
<accession>A0A1Y1SDN4</accession>
<dbReference type="Gene3D" id="2.40.40.20">
    <property type="match status" value="1"/>
</dbReference>
<evidence type="ECO:0000313" key="6">
    <source>
        <dbReference type="EMBL" id="ORE87107.1"/>
    </source>
</evidence>
<keyword evidence="7" id="KW-1185">Reference proteome</keyword>
<dbReference type="PROSITE" id="PS51669">
    <property type="entry name" value="4FE4S_MOW_BIS_MGD"/>
    <property type="match status" value="1"/>
</dbReference>
<dbReference type="GO" id="GO:0051536">
    <property type="term" value="F:iron-sulfur cluster binding"/>
    <property type="evidence" value="ECO:0007669"/>
    <property type="project" value="UniProtKB-KW"/>
</dbReference>
<dbReference type="STRING" id="1317117.ATO7_08707"/>
<dbReference type="Gene3D" id="2.20.25.90">
    <property type="entry name" value="ADC-like domains"/>
    <property type="match status" value="1"/>
</dbReference>
<comment type="similarity">
    <text evidence="1">Belongs to the prokaryotic molybdopterin-containing oxidoreductase family.</text>
</comment>
<dbReference type="GO" id="GO:0046872">
    <property type="term" value="F:metal ion binding"/>
    <property type="evidence" value="ECO:0007669"/>
    <property type="project" value="UniProtKB-KW"/>
</dbReference>
<evidence type="ECO:0000256" key="4">
    <source>
        <dbReference type="ARBA" id="ARBA00023014"/>
    </source>
</evidence>
<dbReference type="Pfam" id="PF00384">
    <property type="entry name" value="Molybdopterin"/>
    <property type="match status" value="1"/>
</dbReference>
<evidence type="ECO:0000313" key="7">
    <source>
        <dbReference type="Proteomes" id="UP000192342"/>
    </source>
</evidence>
<dbReference type="InterPro" id="IPR006657">
    <property type="entry name" value="MoPterin_dinucl-bd_dom"/>
</dbReference>
<dbReference type="GO" id="GO:0043546">
    <property type="term" value="F:molybdopterin cofactor binding"/>
    <property type="evidence" value="ECO:0007669"/>
    <property type="project" value="InterPro"/>
</dbReference>
<reference evidence="6 7" key="1">
    <citation type="submission" date="2013-04" db="EMBL/GenBank/DDBJ databases">
        <title>Oceanococcus atlanticus 22II-S10r2 Genome Sequencing.</title>
        <authorList>
            <person name="Lai Q."/>
            <person name="Li G."/>
            <person name="Shao Z."/>
        </authorList>
    </citation>
    <scope>NUCLEOTIDE SEQUENCE [LARGE SCALE GENOMIC DNA]</scope>
    <source>
        <strain evidence="6 7">22II-S10r2</strain>
    </source>
</reference>
<organism evidence="6 7">
    <name type="scientific">Oceanococcus atlanticus</name>
    <dbReference type="NCBI Taxonomy" id="1317117"/>
    <lineage>
        <taxon>Bacteria</taxon>
        <taxon>Pseudomonadati</taxon>
        <taxon>Pseudomonadota</taxon>
        <taxon>Gammaproteobacteria</taxon>
        <taxon>Chromatiales</taxon>
        <taxon>Oceanococcaceae</taxon>
        <taxon>Oceanococcus</taxon>
    </lineage>
</organism>
<dbReference type="OrthoDB" id="9815647at2"/>
<dbReference type="EMBL" id="AQQV01000002">
    <property type="protein sequence ID" value="ORE87107.1"/>
    <property type="molecule type" value="Genomic_DNA"/>
</dbReference>
<dbReference type="InterPro" id="IPR050612">
    <property type="entry name" value="Prok_Mopterin_Oxidored"/>
</dbReference>
<feature type="domain" description="4Fe-4S Mo/W bis-MGD-type" evidence="5">
    <location>
        <begin position="1"/>
        <end position="57"/>
    </location>
</feature>
<dbReference type="SMART" id="SM00926">
    <property type="entry name" value="Molybdop_Fe4S4"/>
    <property type="match status" value="1"/>
</dbReference>
<sequence>MRQQKTYCRICEAHCGLEVELDGEQVINVRPDKTHPVSQGYACIKGSAIGDLHHDPDRINYPQKKVDGHWQRISWPQAIKEIGAQVRGLRKQHGNRSIAHYFGNPTNFSMQNFLYSAGFMQALGSPNAFASHSIDLNNKFHVSKAVYGMLDVHPVPDLAHCQFFMCLGGNPQVSQMSVVCVTNVMSKLKAIEERGGRVVIVDPRRTETAKKVKEHHFITPGTDVWLLLGMLHVLIHELRLDLSAARQHAHGVEQFAHIADAWSPERVAALTGISAACTRELAQAYAAAEGAVLYMSTGVNMGPFGSLSYWLVQGMSLLTGNLDAQGGLVFPQGPFDMTALVKRIEDQLDHGEKTLKDGWGKEAGAFPAATLADEILIDHPERIRALFVSAGNPRHSIPGNRLDRAFEKLDLLVCIDIYRSETAEYADYLLPATDMLERSDFPISHLNFQVEPHAQYTAAVVKPKFERKPEWWIFTELALASGASFWGATLMNGLGRVLQLYNRVPGLPAYQPDHLLALLLKLGGQTSLATLKRHPQGVRLPPAAGASFLGRRVPTRDGKLQLAPDSLMADLPRLDAACKIYEASGEGLRVIGRRERRSHNSWMHNVRRIKHDSGIQALLNPADAQMLGVADGDAVVVGGTAAVELPAKLTEDLMPGVVCVPHGWGHQHSGLSKARALPGMNINQALPDSRAHLEPVSGQAIMLAHRLVVRRAG</sequence>
<dbReference type="Gene3D" id="3.40.50.740">
    <property type="match status" value="1"/>
</dbReference>
<dbReference type="PANTHER" id="PTHR43742">
    <property type="entry name" value="TRIMETHYLAMINE-N-OXIDE REDUCTASE"/>
    <property type="match status" value="1"/>
</dbReference>
<evidence type="ECO:0000256" key="1">
    <source>
        <dbReference type="ARBA" id="ARBA00010312"/>
    </source>
</evidence>
<dbReference type="InterPro" id="IPR006656">
    <property type="entry name" value="Mopterin_OxRdtase"/>
</dbReference>
<dbReference type="AlphaFoldDB" id="A0A1Y1SDN4"/>
<dbReference type="GO" id="GO:0016491">
    <property type="term" value="F:oxidoreductase activity"/>
    <property type="evidence" value="ECO:0007669"/>
    <property type="project" value="InterPro"/>
</dbReference>
<dbReference type="Pfam" id="PF04879">
    <property type="entry name" value="Molybdop_Fe4S4"/>
    <property type="match status" value="1"/>
</dbReference>
<dbReference type="InterPro" id="IPR009010">
    <property type="entry name" value="Asp_de-COase-like_dom_sf"/>
</dbReference>
<evidence type="ECO:0000256" key="3">
    <source>
        <dbReference type="ARBA" id="ARBA00023004"/>
    </source>
</evidence>
<keyword evidence="2" id="KW-0479">Metal-binding</keyword>
<dbReference type="PANTHER" id="PTHR43742:SF6">
    <property type="entry name" value="OXIDOREDUCTASE YYAE-RELATED"/>
    <property type="match status" value="1"/>
</dbReference>
<evidence type="ECO:0000259" key="5">
    <source>
        <dbReference type="PROSITE" id="PS51669"/>
    </source>
</evidence>
<dbReference type="SUPFAM" id="SSF53706">
    <property type="entry name" value="Formate dehydrogenase/DMSO reductase, domains 1-3"/>
    <property type="match status" value="1"/>
</dbReference>
<keyword evidence="4" id="KW-0411">Iron-sulfur</keyword>
<dbReference type="SUPFAM" id="SSF50692">
    <property type="entry name" value="ADC-like"/>
    <property type="match status" value="1"/>
</dbReference>